<sequence>MCIAASSLPMLVGATAVAATPDRQPRAVVERLYQDFAWEAVLESDTPGLAEQSKDVLRRYFTARLAGLIAEDAACAARRREICRLDFAPLWGSQDPSAEALTLTSADGDTVRVQYMVPSTREHIALSFRVAKTADGWRIDDILYPDGSSLAKLLSAPLD</sequence>
<evidence type="ECO:0000313" key="3">
    <source>
        <dbReference type="Proteomes" id="UP000291286"/>
    </source>
</evidence>
<proteinExistence type="predicted"/>
<accession>A0A4Q8L9P9</accession>
<dbReference type="Gene3D" id="3.10.450.50">
    <property type="match status" value="1"/>
</dbReference>
<evidence type="ECO:0000313" key="2">
    <source>
        <dbReference type="EMBL" id="TAA24701.1"/>
    </source>
</evidence>
<dbReference type="AlphaFoldDB" id="A0A4Q8L9P9"/>
<organism evidence="2 3">
    <name type="scientific">Pseudoxanthomonas winnipegensis</name>
    <dbReference type="NCBI Taxonomy" id="2480810"/>
    <lineage>
        <taxon>Bacteria</taxon>
        <taxon>Pseudomonadati</taxon>
        <taxon>Pseudomonadota</taxon>
        <taxon>Gammaproteobacteria</taxon>
        <taxon>Lysobacterales</taxon>
        <taxon>Lysobacteraceae</taxon>
        <taxon>Pseudoxanthomonas</taxon>
    </lineage>
</organism>
<feature type="signal peptide" evidence="1">
    <location>
        <begin position="1"/>
        <end position="18"/>
    </location>
</feature>
<dbReference type="RefSeq" id="WP_130521540.1">
    <property type="nucleotide sequence ID" value="NZ_SHMA01000011.1"/>
</dbReference>
<reference evidence="2 3" key="1">
    <citation type="submission" date="2019-02" db="EMBL/GenBank/DDBJ databases">
        <title>WGS of Pseudoxanthomonas species novum from clinical isolates.</title>
        <authorList>
            <person name="Bernier A.-M."/>
            <person name="Bernard K."/>
            <person name="Vachon A."/>
        </authorList>
    </citation>
    <scope>NUCLEOTIDE SEQUENCE [LARGE SCALE GENOMIC DNA]</scope>
    <source>
        <strain evidence="2 3">NML171202</strain>
    </source>
</reference>
<dbReference type="Proteomes" id="UP000291286">
    <property type="component" value="Unassembled WGS sequence"/>
</dbReference>
<gene>
    <name evidence="2" type="ORF">EA661_18550</name>
</gene>
<name>A0A4Q8L9P9_9GAMM</name>
<evidence type="ECO:0000256" key="1">
    <source>
        <dbReference type="SAM" id="SignalP"/>
    </source>
</evidence>
<feature type="chain" id="PRO_5020506400" evidence="1">
    <location>
        <begin position="19"/>
        <end position="159"/>
    </location>
</feature>
<keyword evidence="1" id="KW-0732">Signal</keyword>
<protein>
    <submittedName>
        <fullName evidence="2">DUF3828 domain-containing protein</fullName>
    </submittedName>
</protein>
<dbReference type="EMBL" id="SHMB01000011">
    <property type="protein sequence ID" value="TAA24701.1"/>
    <property type="molecule type" value="Genomic_DNA"/>
</dbReference>
<comment type="caution">
    <text evidence="2">The sequence shown here is derived from an EMBL/GenBank/DDBJ whole genome shotgun (WGS) entry which is preliminary data.</text>
</comment>